<keyword evidence="1" id="KW-0812">Transmembrane</keyword>
<evidence type="ECO:0000313" key="3">
    <source>
        <dbReference type="Proteomes" id="UP000479293"/>
    </source>
</evidence>
<organism evidence="2 3">
    <name type="scientific">Salmonirosea aquatica</name>
    <dbReference type="NCBI Taxonomy" id="2654236"/>
    <lineage>
        <taxon>Bacteria</taxon>
        <taxon>Pseudomonadati</taxon>
        <taxon>Bacteroidota</taxon>
        <taxon>Cytophagia</taxon>
        <taxon>Cytophagales</taxon>
        <taxon>Spirosomataceae</taxon>
        <taxon>Salmonirosea</taxon>
    </lineage>
</organism>
<sequence>MNRKEFLIILWVCVSLITIGFASYIIIALLGVYYGTSRVYLEQISHFASYHGYFLAFVNVILIGFISYRVYQSTDTFNRFQMSPILDFTVKNRENWFLINCSNAAARNISIRFGGKFSKTEQNDEFDISGWIACLSLKGGDEMELKWLKYVVWIEIVYANPTNNIFYKIRYEDLRMSNYCRISSEEMEDIISDRYNFFDVDMRFEKHFDQKKITEESYRIFWYKFLRQ</sequence>
<feature type="transmembrane region" description="Helical" evidence="1">
    <location>
        <begin position="7"/>
        <end position="33"/>
    </location>
</feature>
<dbReference type="RefSeq" id="WP_152763438.1">
    <property type="nucleotide sequence ID" value="NZ_WHLY01000002.1"/>
</dbReference>
<dbReference type="Proteomes" id="UP000479293">
    <property type="component" value="Unassembled WGS sequence"/>
</dbReference>
<accession>A0A7C9FRB9</accession>
<gene>
    <name evidence="2" type="ORF">GBK04_22005</name>
</gene>
<keyword evidence="1" id="KW-1133">Transmembrane helix</keyword>
<name>A0A7C9FRB9_9BACT</name>
<evidence type="ECO:0000256" key="1">
    <source>
        <dbReference type="SAM" id="Phobius"/>
    </source>
</evidence>
<reference evidence="2 3" key="1">
    <citation type="submission" date="2019-10" db="EMBL/GenBank/DDBJ databases">
        <title>Draft Genome Sequence of Cytophagaceae sp. SJW1-29.</title>
        <authorList>
            <person name="Choi A."/>
        </authorList>
    </citation>
    <scope>NUCLEOTIDE SEQUENCE [LARGE SCALE GENOMIC DNA]</scope>
    <source>
        <strain evidence="2 3">SJW1-29</strain>
    </source>
</reference>
<feature type="transmembrane region" description="Helical" evidence="1">
    <location>
        <begin position="53"/>
        <end position="71"/>
    </location>
</feature>
<keyword evidence="3" id="KW-1185">Reference proteome</keyword>
<protein>
    <submittedName>
        <fullName evidence="2">Uncharacterized protein</fullName>
    </submittedName>
</protein>
<evidence type="ECO:0000313" key="2">
    <source>
        <dbReference type="EMBL" id="MPR35949.1"/>
    </source>
</evidence>
<comment type="caution">
    <text evidence="2">The sequence shown here is derived from an EMBL/GenBank/DDBJ whole genome shotgun (WGS) entry which is preliminary data.</text>
</comment>
<dbReference type="EMBL" id="WHLY01000002">
    <property type="protein sequence ID" value="MPR35949.1"/>
    <property type="molecule type" value="Genomic_DNA"/>
</dbReference>
<dbReference type="AlphaFoldDB" id="A0A7C9FRB9"/>
<proteinExistence type="predicted"/>
<keyword evidence="1" id="KW-0472">Membrane</keyword>